<sequence length="77" mass="9198">MKAWEEKKVSDTMAIYNACYAAFFNANRDKKQRPIKLFERRTPVDKELIKENEKIVREASDNNKSWVDKIYKKLKGE</sequence>
<dbReference type="EMBL" id="BK016254">
    <property type="protein sequence ID" value="DAG05285.1"/>
    <property type="molecule type" value="Genomic_DNA"/>
</dbReference>
<protein>
    <submittedName>
        <fullName evidence="1">Uncharacterized protein</fullName>
    </submittedName>
</protein>
<reference evidence="1" key="1">
    <citation type="journal article" date="2021" name="Proc. Natl. Acad. Sci. U.S.A.">
        <title>A Catalog of Tens of Thousands of Viruses from Human Metagenomes Reveals Hidden Associations with Chronic Diseases.</title>
        <authorList>
            <person name="Tisza M.J."/>
            <person name="Buck C.B."/>
        </authorList>
    </citation>
    <scope>NUCLEOTIDE SEQUENCE</scope>
    <source>
        <strain evidence="1">Ctbxa26</strain>
    </source>
</reference>
<name>A0A8S5VEW6_9CAUD</name>
<organism evidence="1">
    <name type="scientific">Siphoviridae sp. ctbxa26</name>
    <dbReference type="NCBI Taxonomy" id="2825568"/>
    <lineage>
        <taxon>Viruses</taxon>
        <taxon>Duplodnaviria</taxon>
        <taxon>Heunggongvirae</taxon>
        <taxon>Uroviricota</taxon>
        <taxon>Caudoviricetes</taxon>
    </lineage>
</organism>
<evidence type="ECO:0000313" key="1">
    <source>
        <dbReference type="EMBL" id="DAG05285.1"/>
    </source>
</evidence>
<proteinExistence type="predicted"/>
<accession>A0A8S5VEW6</accession>